<evidence type="ECO:0000313" key="2">
    <source>
        <dbReference type="EMBL" id="MFC5850038.1"/>
    </source>
</evidence>
<evidence type="ECO:0008006" key="4">
    <source>
        <dbReference type="Google" id="ProtNLM"/>
    </source>
</evidence>
<gene>
    <name evidence="2" type="ORF">ACFPQ6_17180</name>
</gene>
<proteinExistence type="predicted"/>
<accession>A0ABW1DPV4</accession>
<reference evidence="3" key="1">
    <citation type="journal article" date="2019" name="Int. J. Syst. Evol. Microbiol.">
        <title>The Global Catalogue of Microorganisms (GCM) 10K type strain sequencing project: providing services to taxonomists for standard genome sequencing and annotation.</title>
        <authorList>
            <consortium name="The Broad Institute Genomics Platform"/>
            <consortium name="The Broad Institute Genome Sequencing Center for Infectious Disease"/>
            <person name="Wu L."/>
            <person name="Ma J."/>
        </authorList>
    </citation>
    <scope>NUCLEOTIDE SEQUENCE [LARGE SCALE GENOMIC DNA]</scope>
    <source>
        <strain evidence="3">CGMCC 1.15053</strain>
    </source>
</reference>
<comment type="caution">
    <text evidence="2">The sequence shown here is derived from an EMBL/GenBank/DDBJ whole genome shotgun (WGS) entry which is preliminary data.</text>
</comment>
<protein>
    <recommendedName>
        <fullName evidence="4">Nuclease</fullName>
    </recommendedName>
</protein>
<dbReference type="RefSeq" id="WP_014682820.1">
    <property type="nucleotide sequence ID" value="NZ_JBHSOH010000035.1"/>
</dbReference>
<dbReference type="EMBL" id="JBHSOH010000035">
    <property type="protein sequence ID" value="MFC5850038.1"/>
    <property type="molecule type" value="Genomic_DNA"/>
</dbReference>
<evidence type="ECO:0000256" key="1">
    <source>
        <dbReference type="SAM" id="SignalP"/>
    </source>
</evidence>
<evidence type="ECO:0000313" key="3">
    <source>
        <dbReference type="Proteomes" id="UP001595979"/>
    </source>
</evidence>
<sequence length="123" mass="12979">MKILPTLTAFVLLLLLAATAAWALTPSGVKVAGEVYAYDALVPERTLVALPSGDLTLSLCPAAEIQRLNRLTVGRCLVPPATIGDGTALVKSVRPAYRAQVQAAMTRSMTYSAVDLRDGLVVQ</sequence>
<feature type="signal peptide" evidence="1">
    <location>
        <begin position="1"/>
        <end position="23"/>
    </location>
</feature>
<feature type="chain" id="PRO_5047304319" description="Nuclease" evidence="1">
    <location>
        <begin position="24"/>
        <end position="123"/>
    </location>
</feature>
<keyword evidence="3" id="KW-1185">Reference proteome</keyword>
<organism evidence="2 3">
    <name type="scientific">Deinococcus petrolearius</name>
    <dbReference type="NCBI Taxonomy" id="1751295"/>
    <lineage>
        <taxon>Bacteria</taxon>
        <taxon>Thermotogati</taxon>
        <taxon>Deinococcota</taxon>
        <taxon>Deinococci</taxon>
        <taxon>Deinococcales</taxon>
        <taxon>Deinococcaceae</taxon>
        <taxon>Deinococcus</taxon>
    </lineage>
</organism>
<name>A0ABW1DPV4_9DEIO</name>
<keyword evidence="1" id="KW-0732">Signal</keyword>
<dbReference type="Proteomes" id="UP001595979">
    <property type="component" value="Unassembled WGS sequence"/>
</dbReference>